<gene>
    <name evidence="2" type="primary">rfbF</name>
    <name evidence="2" type="ORF">GCM10017083_23050</name>
</gene>
<dbReference type="AlphaFoldDB" id="A0A918XRK2"/>
<dbReference type="Gene3D" id="3.90.550.10">
    <property type="entry name" value="Spore Coat Polysaccharide Biosynthesis Protein SpsA, Chain A"/>
    <property type="match status" value="1"/>
</dbReference>
<accession>A0A918XRK2</accession>
<dbReference type="SUPFAM" id="SSF53448">
    <property type="entry name" value="Nucleotide-diphospho-sugar transferases"/>
    <property type="match status" value="1"/>
</dbReference>
<keyword evidence="2" id="KW-0808">Transferase</keyword>
<organism evidence="2 3">
    <name type="scientific">Thalassobaculum fulvum</name>
    <dbReference type="NCBI Taxonomy" id="1633335"/>
    <lineage>
        <taxon>Bacteria</taxon>
        <taxon>Pseudomonadati</taxon>
        <taxon>Pseudomonadota</taxon>
        <taxon>Alphaproteobacteria</taxon>
        <taxon>Rhodospirillales</taxon>
        <taxon>Thalassobaculaceae</taxon>
        <taxon>Thalassobaculum</taxon>
    </lineage>
</organism>
<dbReference type="NCBIfam" id="TIGR02623">
    <property type="entry name" value="G1P_cyt_trans"/>
    <property type="match status" value="1"/>
</dbReference>
<reference evidence="2" key="2">
    <citation type="submission" date="2020-09" db="EMBL/GenBank/DDBJ databases">
        <authorList>
            <person name="Sun Q."/>
            <person name="Kim S."/>
        </authorList>
    </citation>
    <scope>NUCLEOTIDE SEQUENCE</scope>
    <source>
        <strain evidence="2">KCTC 42651</strain>
    </source>
</reference>
<dbReference type="PANTHER" id="PTHR47183">
    <property type="entry name" value="GLUCOSE-1-PHOSPHATE CYTIDYLYLTRANSFERASE-RELATED"/>
    <property type="match status" value="1"/>
</dbReference>
<reference evidence="2" key="1">
    <citation type="journal article" date="2014" name="Int. J. Syst. Evol. Microbiol.">
        <title>Complete genome sequence of Corynebacterium casei LMG S-19264T (=DSM 44701T), isolated from a smear-ripened cheese.</title>
        <authorList>
            <consortium name="US DOE Joint Genome Institute (JGI-PGF)"/>
            <person name="Walter F."/>
            <person name="Albersmeier A."/>
            <person name="Kalinowski J."/>
            <person name="Ruckert C."/>
        </authorList>
    </citation>
    <scope>NUCLEOTIDE SEQUENCE</scope>
    <source>
        <strain evidence="2">KCTC 42651</strain>
    </source>
</reference>
<dbReference type="InterPro" id="IPR013446">
    <property type="entry name" value="G1P_cyt_trans-like"/>
</dbReference>
<dbReference type="CDD" id="cd02524">
    <property type="entry name" value="G1P_cytidylyltransferase"/>
    <property type="match status" value="1"/>
</dbReference>
<evidence type="ECO:0000313" key="2">
    <source>
        <dbReference type="EMBL" id="GHD49981.1"/>
    </source>
</evidence>
<feature type="domain" description="Nucleotidyl transferase" evidence="1">
    <location>
        <begin position="3"/>
        <end position="211"/>
    </location>
</feature>
<dbReference type="GO" id="GO:0009243">
    <property type="term" value="P:O antigen biosynthetic process"/>
    <property type="evidence" value="ECO:0007669"/>
    <property type="project" value="InterPro"/>
</dbReference>
<dbReference type="EMBL" id="BMZS01000004">
    <property type="protein sequence ID" value="GHD49981.1"/>
    <property type="molecule type" value="Genomic_DNA"/>
</dbReference>
<keyword evidence="3" id="KW-1185">Reference proteome</keyword>
<dbReference type="Pfam" id="PF00483">
    <property type="entry name" value="NTP_transferase"/>
    <property type="match status" value="1"/>
</dbReference>
<comment type="caution">
    <text evidence="2">The sequence shown here is derived from an EMBL/GenBank/DDBJ whole genome shotgun (WGS) entry which is preliminary data.</text>
</comment>
<dbReference type="InterPro" id="IPR046981">
    <property type="entry name" value="G1P_cyt_trans"/>
</dbReference>
<protein>
    <submittedName>
        <fullName evidence="2">Glucose-1-phosphate cytidylyltransferase</fullName>
    </submittedName>
</protein>
<dbReference type="PANTHER" id="PTHR47183:SF1">
    <property type="entry name" value="GLUCOSE-1-PHOSPHATE CYTIDYLYLTRANSFERASE"/>
    <property type="match status" value="1"/>
</dbReference>
<dbReference type="GO" id="GO:0047343">
    <property type="term" value="F:glucose-1-phosphate cytidylyltransferase activity"/>
    <property type="evidence" value="ECO:0007669"/>
    <property type="project" value="InterPro"/>
</dbReference>
<evidence type="ECO:0000259" key="1">
    <source>
        <dbReference type="Pfam" id="PF00483"/>
    </source>
</evidence>
<name>A0A918XRK2_9PROT</name>
<dbReference type="RefSeq" id="WP_189989504.1">
    <property type="nucleotide sequence ID" value="NZ_BMZS01000004.1"/>
</dbReference>
<dbReference type="InterPro" id="IPR005835">
    <property type="entry name" value="NTP_transferase_dom"/>
</dbReference>
<dbReference type="Proteomes" id="UP000630353">
    <property type="component" value="Unassembled WGS sequence"/>
</dbReference>
<sequence>MTKVVILAGGRGSRLSEETDVRPKPMVRVGDEPILWHIMKIYASHGYTDFVICLGYLGYVIKEHFANYLLHRSDVTIDLSSGSLDFHTHHNDRWRVTLVNTGDVTNTGGRLKRVRHHLPADEPFLMTYGDGVADVDIRALVAFHRQHGRKATVTAVRPPGRFGNLAIKNNVVEAFAEKPDGDGQLINGGFFVLDPSVLDYIEGDETIWEREPMERLAREGDLHAYRHPGFWQCMDTLRDKLWLTELWESGHAPWKTWS</sequence>
<proteinExistence type="predicted"/>
<keyword evidence="2" id="KW-0548">Nucleotidyltransferase</keyword>
<evidence type="ECO:0000313" key="3">
    <source>
        <dbReference type="Proteomes" id="UP000630353"/>
    </source>
</evidence>
<dbReference type="InterPro" id="IPR029044">
    <property type="entry name" value="Nucleotide-diphossugar_trans"/>
</dbReference>